<organism evidence="1 2">
    <name type="scientific">Jimgerdemannia flammicorona</name>
    <dbReference type="NCBI Taxonomy" id="994334"/>
    <lineage>
        <taxon>Eukaryota</taxon>
        <taxon>Fungi</taxon>
        <taxon>Fungi incertae sedis</taxon>
        <taxon>Mucoromycota</taxon>
        <taxon>Mucoromycotina</taxon>
        <taxon>Endogonomycetes</taxon>
        <taxon>Endogonales</taxon>
        <taxon>Endogonaceae</taxon>
        <taxon>Jimgerdemannia</taxon>
    </lineage>
</organism>
<gene>
    <name evidence="1" type="ORF">BC938DRAFT_479808</name>
</gene>
<reference evidence="1 2" key="1">
    <citation type="journal article" date="2018" name="New Phytol.">
        <title>Phylogenomics of Endogonaceae and evolution of mycorrhizas within Mucoromycota.</title>
        <authorList>
            <person name="Chang Y."/>
            <person name="Desiro A."/>
            <person name="Na H."/>
            <person name="Sandor L."/>
            <person name="Lipzen A."/>
            <person name="Clum A."/>
            <person name="Barry K."/>
            <person name="Grigoriev I.V."/>
            <person name="Martin F.M."/>
            <person name="Stajich J.E."/>
            <person name="Smith M.E."/>
            <person name="Bonito G."/>
            <person name="Spatafora J.W."/>
        </authorList>
    </citation>
    <scope>NUCLEOTIDE SEQUENCE [LARGE SCALE GENOMIC DNA]</scope>
    <source>
        <strain evidence="1 2">AD002</strain>
    </source>
</reference>
<protein>
    <submittedName>
        <fullName evidence="1">Uncharacterized protein</fullName>
    </submittedName>
</protein>
<dbReference type="EMBL" id="RBNJ01004238">
    <property type="protein sequence ID" value="RUS30137.1"/>
    <property type="molecule type" value="Genomic_DNA"/>
</dbReference>
<dbReference type="Proteomes" id="UP000274822">
    <property type="component" value="Unassembled WGS sequence"/>
</dbReference>
<evidence type="ECO:0000313" key="2">
    <source>
        <dbReference type="Proteomes" id="UP000274822"/>
    </source>
</evidence>
<name>A0A433QK34_9FUNG</name>
<dbReference type="AlphaFoldDB" id="A0A433QK34"/>
<proteinExistence type="predicted"/>
<evidence type="ECO:0000313" key="1">
    <source>
        <dbReference type="EMBL" id="RUS30137.1"/>
    </source>
</evidence>
<sequence>MNGLCATGVRIQHHFRQQISGMKLTCRYRERRHRHYRTPSSTPYLINSKRTLNTAGEFHHLLGLDVLQTIDTGNTVTNGQHTTSFLDIGI</sequence>
<accession>A0A433QK34</accession>
<comment type="caution">
    <text evidence="1">The sequence shown here is derived from an EMBL/GenBank/DDBJ whole genome shotgun (WGS) entry which is preliminary data.</text>
</comment>
<keyword evidence="2" id="KW-1185">Reference proteome</keyword>